<dbReference type="SMART" id="SM00939">
    <property type="entry name" value="PepX_C"/>
    <property type="match status" value="1"/>
</dbReference>
<dbReference type="AlphaFoldDB" id="A0A8J2YXK9"/>
<dbReference type="SUPFAM" id="SSF49785">
    <property type="entry name" value="Galactose-binding domain-like"/>
    <property type="match status" value="1"/>
</dbReference>
<reference evidence="4" key="1">
    <citation type="journal article" date="2014" name="Int. J. Syst. Evol. Microbiol.">
        <title>Complete genome sequence of Corynebacterium casei LMG S-19264T (=DSM 44701T), isolated from a smear-ripened cheese.</title>
        <authorList>
            <consortium name="US DOE Joint Genome Institute (JGI-PGF)"/>
            <person name="Walter F."/>
            <person name="Albersmeier A."/>
            <person name="Kalinowski J."/>
            <person name="Ruckert C."/>
        </authorList>
    </citation>
    <scope>NUCLEOTIDE SEQUENCE</scope>
    <source>
        <strain evidence="4">CGMCC 1.15725</strain>
    </source>
</reference>
<feature type="region of interest" description="Disordered" evidence="2">
    <location>
        <begin position="61"/>
        <end position="80"/>
    </location>
</feature>
<dbReference type="Gene3D" id="2.60.120.260">
    <property type="entry name" value="Galactose-binding domain-like"/>
    <property type="match status" value="1"/>
</dbReference>
<dbReference type="RefSeq" id="WP_189050012.1">
    <property type="nucleotide sequence ID" value="NZ_BMJQ01000012.1"/>
</dbReference>
<dbReference type="PANTHER" id="PTHR43056:SF10">
    <property type="entry name" value="COCE_NOND FAMILY, PUTATIVE (AFU_ORTHOLOGUE AFUA_7G00600)-RELATED"/>
    <property type="match status" value="1"/>
</dbReference>
<dbReference type="EMBL" id="BMJQ01000012">
    <property type="protein sequence ID" value="GGF33912.1"/>
    <property type="molecule type" value="Genomic_DNA"/>
</dbReference>
<gene>
    <name evidence="4" type="ORF">GCM10011611_45200</name>
</gene>
<protein>
    <submittedName>
        <fullName evidence="4">Antibiotic hydrolase</fullName>
    </submittedName>
</protein>
<sequence>MTEPSPPFATPPFATPPFDSIVDSDVRMVLSDGVALALDIHRPARDGQPVAGAFPVILERTPYGKSEPSRSELDRGETQPLSRAEVAADFVRHGYIVVYQDCRGRYGSGGHFTKYLSEGEDGADTVDWIQRQPWCDGRVATMGLSYAAHTQAALACLAPPALASMVLDSGGFSNAYRCGIRQGGAFELKQATWAFNQAKESPQALADPLVKAALEAEDIRAWFAAMPWRPGHSPIAHVPEYEAYLFEQWTHGTFDDFWRRLGIYAEGFYDQFADVPQVHMSSWYDAYVPTATGNYIALKARKRSAVRLIMGPWLHGDRNLSHAGDVEFGPAAPFDGNVAENWRAFRRRWFDHWLKRIDNGVDREPAVRLFLMGGGSGRRTKEGRLDHGGRWIAAEDWPLPQTHFVAYHLHGDGRLDPAPPAASEPIAYPFDPADPVPTIGGALTSGKPVFEGGAFDQREDARFFGCRRPGLPLAARADVLVFETAPLEEDLAVIGPITVKLFVSSDAPDTDFTAKLIDVHPPTPDDPLGFAMNLSDGILRCRYRDSFEAPTLMEPGRVYEITIEPFATANLFRRGHRIRLDISSSNFPKYDVNPNTGAPEGTGRLKRVAINRVHLDPAHPSHIVLPIVPFGALTPL</sequence>
<dbReference type="Gene3D" id="1.10.3020.10">
    <property type="entry name" value="alpha-amino acid ester hydrolase ( Helical cap domain)"/>
    <property type="match status" value="1"/>
</dbReference>
<dbReference type="InterPro" id="IPR000383">
    <property type="entry name" value="Xaa-Pro-like_dom"/>
</dbReference>
<dbReference type="InterPro" id="IPR029058">
    <property type="entry name" value="AB_hydrolase_fold"/>
</dbReference>
<organism evidence="4 5">
    <name type="scientific">Aliidongia dinghuensis</name>
    <dbReference type="NCBI Taxonomy" id="1867774"/>
    <lineage>
        <taxon>Bacteria</taxon>
        <taxon>Pseudomonadati</taxon>
        <taxon>Pseudomonadota</taxon>
        <taxon>Alphaproteobacteria</taxon>
        <taxon>Rhodospirillales</taxon>
        <taxon>Dongiaceae</taxon>
        <taxon>Aliidongia</taxon>
    </lineage>
</organism>
<comment type="caution">
    <text evidence="4">The sequence shown here is derived from an EMBL/GenBank/DDBJ whole genome shotgun (WGS) entry which is preliminary data.</text>
</comment>
<dbReference type="SUPFAM" id="SSF53474">
    <property type="entry name" value="alpha/beta-Hydrolases"/>
    <property type="match status" value="1"/>
</dbReference>
<dbReference type="Proteomes" id="UP000646365">
    <property type="component" value="Unassembled WGS sequence"/>
</dbReference>
<proteinExistence type="predicted"/>
<reference evidence="4" key="2">
    <citation type="submission" date="2020-09" db="EMBL/GenBank/DDBJ databases">
        <authorList>
            <person name="Sun Q."/>
            <person name="Zhou Y."/>
        </authorList>
    </citation>
    <scope>NUCLEOTIDE SEQUENCE</scope>
    <source>
        <strain evidence="4">CGMCC 1.15725</strain>
    </source>
</reference>
<dbReference type="InterPro" id="IPR008979">
    <property type="entry name" value="Galactose-bd-like_sf"/>
</dbReference>
<evidence type="ECO:0000313" key="5">
    <source>
        <dbReference type="Proteomes" id="UP000646365"/>
    </source>
</evidence>
<evidence type="ECO:0000256" key="2">
    <source>
        <dbReference type="SAM" id="MobiDB-lite"/>
    </source>
</evidence>
<name>A0A8J2YXK9_9PROT</name>
<keyword evidence="5" id="KW-1185">Reference proteome</keyword>
<dbReference type="GO" id="GO:0008239">
    <property type="term" value="F:dipeptidyl-peptidase activity"/>
    <property type="evidence" value="ECO:0007669"/>
    <property type="project" value="InterPro"/>
</dbReference>
<dbReference type="InterPro" id="IPR005674">
    <property type="entry name" value="CocE/Ser_esterase"/>
</dbReference>
<evidence type="ECO:0000256" key="1">
    <source>
        <dbReference type="ARBA" id="ARBA00022801"/>
    </source>
</evidence>
<dbReference type="Pfam" id="PF08530">
    <property type="entry name" value="PepX_C"/>
    <property type="match status" value="1"/>
</dbReference>
<dbReference type="Pfam" id="PF02129">
    <property type="entry name" value="Peptidase_S15"/>
    <property type="match status" value="1"/>
</dbReference>
<evidence type="ECO:0000259" key="3">
    <source>
        <dbReference type="SMART" id="SM00939"/>
    </source>
</evidence>
<dbReference type="InterPro" id="IPR050585">
    <property type="entry name" value="Xaa-Pro_dipeptidyl-ppase/CocE"/>
</dbReference>
<evidence type="ECO:0000313" key="4">
    <source>
        <dbReference type="EMBL" id="GGF33912.1"/>
    </source>
</evidence>
<keyword evidence="1 4" id="KW-0378">Hydrolase</keyword>
<dbReference type="InterPro" id="IPR013736">
    <property type="entry name" value="Xaa-Pro_dipept_C"/>
</dbReference>
<feature type="domain" description="Xaa-Pro dipeptidyl-peptidase C-terminal" evidence="3">
    <location>
        <begin position="347"/>
        <end position="624"/>
    </location>
</feature>
<dbReference type="PANTHER" id="PTHR43056">
    <property type="entry name" value="PEPTIDASE S9 PROLYL OLIGOPEPTIDASE"/>
    <property type="match status" value="1"/>
</dbReference>
<dbReference type="NCBIfam" id="TIGR00976">
    <property type="entry name" value="CocE_NonD"/>
    <property type="match status" value="1"/>
</dbReference>
<accession>A0A8J2YXK9</accession>
<feature type="compositionally biased region" description="Basic and acidic residues" evidence="2">
    <location>
        <begin position="67"/>
        <end position="77"/>
    </location>
</feature>
<dbReference type="Gene3D" id="3.40.50.1820">
    <property type="entry name" value="alpha/beta hydrolase"/>
    <property type="match status" value="1"/>
</dbReference>